<feature type="binding site" evidence="4">
    <location>
        <position position="119"/>
    </location>
    <ligand>
        <name>S-adenosyl-L-methionine</name>
        <dbReference type="ChEBI" id="CHEBI:59789"/>
    </ligand>
</feature>
<dbReference type="GO" id="GO:0009234">
    <property type="term" value="P:menaquinone biosynthetic process"/>
    <property type="evidence" value="ECO:0007669"/>
    <property type="project" value="UniProtKB-UniRule"/>
</dbReference>
<dbReference type="Proteomes" id="UP000293036">
    <property type="component" value="Unassembled WGS sequence"/>
</dbReference>
<name>A0A4V2KR42_9ACTO</name>
<dbReference type="PROSITE" id="PS01184">
    <property type="entry name" value="UBIE_2"/>
    <property type="match status" value="1"/>
</dbReference>
<accession>A0A4V2KR42</accession>
<dbReference type="SUPFAM" id="SSF53335">
    <property type="entry name" value="S-adenosyl-L-methionine-dependent methyltransferases"/>
    <property type="match status" value="1"/>
</dbReference>
<dbReference type="PANTHER" id="PTHR43591">
    <property type="entry name" value="METHYLTRANSFERASE"/>
    <property type="match status" value="1"/>
</dbReference>
<keyword evidence="1 4" id="KW-0489">Methyltransferase</keyword>
<comment type="pathway">
    <text evidence="4">Quinol/quinone metabolism; menaquinone biosynthesis; menaquinol from 1,4-dihydroxy-2-naphthoate: step 2/2.</text>
</comment>
<evidence type="ECO:0000256" key="2">
    <source>
        <dbReference type="ARBA" id="ARBA00022679"/>
    </source>
</evidence>
<dbReference type="CDD" id="cd02440">
    <property type="entry name" value="AdoMet_MTases"/>
    <property type="match status" value="1"/>
</dbReference>
<dbReference type="Pfam" id="PF01209">
    <property type="entry name" value="Ubie_methyltran"/>
    <property type="match status" value="1"/>
</dbReference>
<evidence type="ECO:0000313" key="6">
    <source>
        <dbReference type="Proteomes" id="UP000293036"/>
    </source>
</evidence>
<protein>
    <recommendedName>
        <fullName evidence="4">Demethylmenaquinone methyltransferase</fullName>
        <ecNumber evidence="4">2.1.1.163</ecNumber>
    </recommendedName>
</protein>
<dbReference type="GO" id="GO:0032259">
    <property type="term" value="P:methylation"/>
    <property type="evidence" value="ECO:0007669"/>
    <property type="project" value="UniProtKB-KW"/>
</dbReference>
<keyword evidence="6" id="KW-1185">Reference proteome</keyword>
<comment type="function">
    <text evidence="4">Methyltransferase required for the conversion of demethylmenaquinol (DMKH2) to menaquinol (MKH2).</text>
</comment>
<proteinExistence type="inferred from homology"/>
<dbReference type="InterPro" id="IPR023576">
    <property type="entry name" value="UbiE/COQ5_MeTrFase_CS"/>
</dbReference>
<comment type="caution">
    <text evidence="5">The sequence shown here is derived from an EMBL/GenBank/DDBJ whole genome shotgun (WGS) entry which is preliminary data.</text>
</comment>
<feature type="binding site" evidence="4">
    <location>
        <position position="62"/>
    </location>
    <ligand>
        <name>S-adenosyl-L-methionine</name>
        <dbReference type="ChEBI" id="CHEBI:59789"/>
    </ligand>
</feature>
<dbReference type="InterPro" id="IPR004033">
    <property type="entry name" value="UbiE/COQ5_MeTrFase"/>
</dbReference>
<evidence type="ECO:0000313" key="5">
    <source>
        <dbReference type="EMBL" id="TBW21618.1"/>
    </source>
</evidence>
<comment type="catalytic activity">
    <reaction evidence="4">
        <text>a 2-demethylmenaquinol + S-adenosyl-L-methionine = a menaquinol + S-adenosyl-L-homocysteine + H(+)</text>
        <dbReference type="Rhea" id="RHEA:42640"/>
        <dbReference type="Rhea" id="RHEA-COMP:9539"/>
        <dbReference type="Rhea" id="RHEA-COMP:9563"/>
        <dbReference type="ChEBI" id="CHEBI:15378"/>
        <dbReference type="ChEBI" id="CHEBI:18151"/>
        <dbReference type="ChEBI" id="CHEBI:55437"/>
        <dbReference type="ChEBI" id="CHEBI:57856"/>
        <dbReference type="ChEBI" id="CHEBI:59789"/>
        <dbReference type="EC" id="2.1.1.163"/>
    </reaction>
</comment>
<dbReference type="NCBIfam" id="NF001241">
    <property type="entry name" value="PRK00216.1-2"/>
    <property type="match status" value="1"/>
</dbReference>
<dbReference type="OrthoDB" id="9808140at2"/>
<dbReference type="EC" id="2.1.1.163" evidence="4"/>
<organism evidence="5 6">
    <name type="scientific">Arcanobacterium bovis</name>
    <dbReference type="NCBI Taxonomy" id="2529275"/>
    <lineage>
        <taxon>Bacteria</taxon>
        <taxon>Bacillati</taxon>
        <taxon>Actinomycetota</taxon>
        <taxon>Actinomycetes</taxon>
        <taxon>Actinomycetales</taxon>
        <taxon>Actinomycetaceae</taxon>
        <taxon>Arcanobacterium</taxon>
    </lineage>
</organism>
<gene>
    <name evidence="4" type="primary">menG</name>
    <name evidence="5" type="ORF">EZJ44_06160</name>
</gene>
<dbReference type="PANTHER" id="PTHR43591:SF24">
    <property type="entry name" value="2-METHOXY-6-POLYPRENYL-1,4-BENZOQUINOL METHYLASE, MITOCHONDRIAL"/>
    <property type="match status" value="1"/>
</dbReference>
<feature type="binding site" evidence="4">
    <location>
        <position position="80"/>
    </location>
    <ligand>
        <name>S-adenosyl-L-methionine</name>
        <dbReference type="ChEBI" id="CHEBI:59789"/>
    </ligand>
</feature>
<feature type="binding site" evidence="4">
    <location>
        <begin position="102"/>
        <end position="103"/>
    </location>
    <ligand>
        <name>S-adenosyl-L-methionine</name>
        <dbReference type="ChEBI" id="CHEBI:59789"/>
    </ligand>
</feature>
<dbReference type="Gene3D" id="3.40.50.150">
    <property type="entry name" value="Vaccinia Virus protein VP39"/>
    <property type="match status" value="1"/>
</dbReference>
<dbReference type="NCBIfam" id="TIGR01934">
    <property type="entry name" value="MenG_MenH_UbiE"/>
    <property type="match status" value="1"/>
</dbReference>
<dbReference type="GO" id="GO:0043770">
    <property type="term" value="F:demethylmenaquinone methyltransferase activity"/>
    <property type="evidence" value="ECO:0007669"/>
    <property type="project" value="UniProtKB-UniRule"/>
</dbReference>
<dbReference type="PROSITE" id="PS51608">
    <property type="entry name" value="SAM_MT_UBIE"/>
    <property type="match status" value="1"/>
</dbReference>
<sequence length="231" mass="25526">MKRATLAKNPHDVSEMFDEVAKKYDVTNTVLTGGLIHVWRKTTTDALDIYAGMKILDLAAGTGTSAAHYAQQGADVVACDFSRGMIEEGRRRYPHLSFVEGDAMNLPFEANSFDATTISYGLRNVSDPQKALREMLRVTKPGGILLVCEFSRPCNPVFSSLYKFFLGTAMPVISGVFSSDAAAYDYLAESILTWPAQDELARYISDAGWDRIEYKNLTNGIVALHRARKPV</sequence>
<comment type="similarity">
    <text evidence="4">Belongs to the class I-like SAM-binding methyltransferase superfamily. MenG/UbiE family.</text>
</comment>
<reference evidence="5 6" key="1">
    <citation type="submission" date="2019-02" db="EMBL/GenBank/DDBJ databases">
        <title>Arcanobacterium bovis sp. nov., isolated from the milk of a cow with mastitis.</title>
        <authorList>
            <person name="Sammra O."/>
            <person name="Foster G."/>
            <person name="Hassan A."/>
            <person name="Alssahen M."/>
            <person name="Laemmler C."/>
            <person name="Borowiak M."/>
            <person name="Malorny B."/>
            <person name="Abdulmawjood A."/>
        </authorList>
    </citation>
    <scope>NUCLEOTIDE SEQUENCE [LARGE SCALE GENOMIC DNA]</scope>
    <source>
        <strain evidence="5 6">C605018/01/1</strain>
    </source>
</reference>
<keyword evidence="3 4" id="KW-0949">S-adenosyl-L-methionine</keyword>
<dbReference type="EMBL" id="SJDT01000004">
    <property type="protein sequence ID" value="TBW21618.1"/>
    <property type="molecule type" value="Genomic_DNA"/>
</dbReference>
<dbReference type="InterPro" id="IPR029063">
    <property type="entry name" value="SAM-dependent_MTases_sf"/>
</dbReference>
<keyword evidence="4" id="KW-0474">Menaquinone biosynthesis</keyword>
<dbReference type="UniPathway" id="UPA00079">
    <property type="reaction ID" value="UER00169"/>
</dbReference>
<dbReference type="HAMAP" id="MF_01813">
    <property type="entry name" value="MenG_UbiE_methyltr"/>
    <property type="match status" value="1"/>
</dbReference>
<keyword evidence="2 4" id="KW-0808">Transferase</keyword>
<evidence type="ECO:0000256" key="1">
    <source>
        <dbReference type="ARBA" id="ARBA00022603"/>
    </source>
</evidence>
<evidence type="ECO:0000256" key="4">
    <source>
        <dbReference type="HAMAP-Rule" id="MF_01813"/>
    </source>
</evidence>
<dbReference type="AlphaFoldDB" id="A0A4V2KR42"/>
<evidence type="ECO:0000256" key="3">
    <source>
        <dbReference type="ARBA" id="ARBA00022691"/>
    </source>
</evidence>